<protein>
    <submittedName>
        <fullName evidence="1">AsIV-cont00039-ORF2</fullName>
    </submittedName>
</protein>
<accession>S5DSZ5</accession>
<reference evidence="1" key="1">
    <citation type="journal article" date="2013" name="J. Gen. Virol.">
        <title>Ultrastructural and genomic characterization of a second banchine polydnavirus confirms the existence of shared features within this ichnovirus lineage.</title>
        <authorList>
            <person name="Djoumad A."/>
            <person name="Stoltz D."/>
            <person name="Beliveau C."/>
            <person name="Boyle B."/>
            <person name="Kuhn L."/>
            <person name="Cusson M."/>
        </authorList>
    </citation>
    <scope>NUCLEOTIDE SEQUENCE</scope>
</reference>
<evidence type="ECO:0000313" key="1">
    <source>
        <dbReference type="EMBL" id="AGQ20155.1"/>
    </source>
</evidence>
<proteinExistence type="predicted"/>
<organism evidence="1">
    <name type="scientific">Apophua simplicipes ichnovirus</name>
    <dbReference type="NCBI Taxonomy" id="1329648"/>
    <lineage>
        <taxon>Viruses</taxon>
        <taxon>Viruses incertae sedis</taxon>
        <taxon>Polydnaviriformidae</taxon>
        <taxon>Ichnoviriform</taxon>
    </lineage>
</organism>
<sequence length="54" mass="6401">MVLRWTGGGACTKTILFLLFQNLIWKYYEFKFVLALKQLSCKDVIYGKKYLPHI</sequence>
<dbReference type="EMBL" id="KC752245">
    <property type="protein sequence ID" value="AGQ20155.1"/>
    <property type="molecule type" value="Genomic_DNA"/>
</dbReference>
<name>S5DSZ5_9VIRU</name>